<evidence type="ECO:0000313" key="2">
    <source>
        <dbReference type="EMBL" id="OAO15921.1"/>
    </source>
</evidence>
<dbReference type="EMBL" id="LXWW01000108">
    <property type="protein sequence ID" value="OAO15921.1"/>
    <property type="molecule type" value="Genomic_DNA"/>
</dbReference>
<evidence type="ECO:0000256" key="1">
    <source>
        <dbReference type="SAM" id="Phobius"/>
    </source>
</evidence>
<name>A0A196SHY1_BLAHN</name>
<keyword evidence="3" id="KW-1185">Reference proteome</keyword>
<keyword evidence="1" id="KW-1133">Transmembrane helix</keyword>
<organism evidence="2 3">
    <name type="scientific">Blastocystis sp. subtype 1 (strain ATCC 50177 / NandII)</name>
    <dbReference type="NCBI Taxonomy" id="478820"/>
    <lineage>
        <taxon>Eukaryota</taxon>
        <taxon>Sar</taxon>
        <taxon>Stramenopiles</taxon>
        <taxon>Bigyra</taxon>
        <taxon>Opalozoa</taxon>
        <taxon>Opalinata</taxon>
        <taxon>Blastocystidae</taxon>
        <taxon>Blastocystis</taxon>
    </lineage>
</organism>
<gene>
    <name evidence="2" type="ORF">AV274_2361</name>
</gene>
<dbReference type="Proteomes" id="UP000078348">
    <property type="component" value="Unassembled WGS sequence"/>
</dbReference>
<sequence length="177" mass="19555">MQVNNATGLYPFYVDSMTATYSDKGCSGARYEVIKHLTYDSTLCMGTIDSIYYRVVDKSDSSMNKILSSCGSKLTKFTDISKVDCKVDGVDPFTIYRVMIGSQQYNCIRFDDGGKPTILGSTCDASCKSEYNMGKSWMSTVFVVAIIVVVVLVITVLCVIFFVFKSVSKPSKAMTKK</sequence>
<dbReference type="AlphaFoldDB" id="A0A196SHY1"/>
<keyword evidence="1" id="KW-0472">Membrane</keyword>
<keyword evidence="1" id="KW-0812">Transmembrane</keyword>
<evidence type="ECO:0000313" key="3">
    <source>
        <dbReference type="Proteomes" id="UP000078348"/>
    </source>
</evidence>
<protein>
    <submittedName>
        <fullName evidence="2">Uncharacterized protein</fullName>
    </submittedName>
</protein>
<accession>A0A196SHY1</accession>
<proteinExistence type="predicted"/>
<reference evidence="2 3" key="1">
    <citation type="submission" date="2016-05" db="EMBL/GenBank/DDBJ databases">
        <title>Nuclear genome of Blastocystis sp. subtype 1 NandII.</title>
        <authorList>
            <person name="Gentekaki E."/>
            <person name="Curtis B."/>
            <person name="Stairs C."/>
            <person name="Eme L."/>
            <person name="Herman E."/>
            <person name="Klimes V."/>
            <person name="Arias M.C."/>
            <person name="Elias M."/>
            <person name="Hilliou F."/>
            <person name="Klute M."/>
            <person name="Malik S.-B."/>
            <person name="Pightling A."/>
            <person name="Rachubinski R."/>
            <person name="Salas D."/>
            <person name="Schlacht A."/>
            <person name="Suga H."/>
            <person name="Archibald J."/>
            <person name="Ball S.G."/>
            <person name="Clark G."/>
            <person name="Dacks J."/>
            <person name="Van Der Giezen M."/>
            <person name="Tsaousis A."/>
            <person name="Roger A."/>
        </authorList>
    </citation>
    <scope>NUCLEOTIDE SEQUENCE [LARGE SCALE GENOMIC DNA]</scope>
    <source>
        <strain evidence="3">ATCC 50177 / NandII</strain>
    </source>
</reference>
<comment type="caution">
    <text evidence="2">The sequence shown here is derived from an EMBL/GenBank/DDBJ whole genome shotgun (WGS) entry which is preliminary data.</text>
</comment>
<feature type="transmembrane region" description="Helical" evidence="1">
    <location>
        <begin position="137"/>
        <end position="164"/>
    </location>
</feature>